<name>A6GFA5_9BACT</name>
<evidence type="ECO:0000313" key="3">
    <source>
        <dbReference type="EMBL" id="EDM75446.1"/>
    </source>
</evidence>
<protein>
    <submittedName>
        <fullName evidence="3">Uncharacterized protein</fullName>
    </submittedName>
</protein>
<organism evidence="3 4">
    <name type="scientific">Plesiocystis pacifica SIR-1</name>
    <dbReference type="NCBI Taxonomy" id="391625"/>
    <lineage>
        <taxon>Bacteria</taxon>
        <taxon>Pseudomonadati</taxon>
        <taxon>Myxococcota</taxon>
        <taxon>Polyangia</taxon>
        <taxon>Nannocystales</taxon>
        <taxon>Nannocystaceae</taxon>
        <taxon>Plesiocystis</taxon>
    </lineage>
</organism>
<sequence length="312" mass="32115">MPATLGLSLTATLASTLMLGPPSLPEEAAPAPAPAAEPASPDVDAPIVVVTAPPDPAPEPAPIVVVTAPPAPAPEPPAAQWGPSADTARSQPVAPPPLPAPVPAAMPRRPLPGIGLMISGAALFTAGLSVRIGRVDMAMTYCDGARRDADSSVTECFDYYDPPYVDGGDFQIGMLYGSSMVLTMIGSGALGQRQAWDSTFGGARLRNPNSRYVAGAVFTGLGIASIASHFALVYTDAKSPCTTYECNVQRRAAWIAASDVGAFGLNVGFANFAWAGNYKRNLARYRKFQQMQVAVSPAGAPGSVGASISGRF</sequence>
<comment type="caution">
    <text evidence="3">The sequence shown here is derived from an EMBL/GenBank/DDBJ whole genome shotgun (WGS) entry which is preliminary data.</text>
</comment>
<feature type="transmembrane region" description="Helical" evidence="2">
    <location>
        <begin position="212"/>
        <end position="232"/>
    </location>
</feature>
<keyword evidence="2" id="KW-1133">Transmembrane helix</keyword>
<proteinExistence type="predicted"/>
<feature type="region of interest" description="Disordered" evidence="1">
    <location>
        <begin position="69"/>
        <end position="101"/>
    </location>
</feature>
<feature type="transmembrane region" description="Helical" evidence="2">
    <location>
        <begin position="111"/>
        <end position="130"/>
    </location>
</feature>
<feature type="transmembrane region" description="Helical" evidence="2">
    <location>
        <begin position="252"/>
        <end position="274"/>
    </location>
</feature>
<dbReference type="RefSeq" id="WP_006975395.1">
    <property type="nucleotide sequence ID" value="NZ_ABCS01000091.1"/>
</dbReference>
<keyword evidence="2" id="KW-0472">Membrane</keyword>
<dbReference type="AlphaFoldDB" id="A6GFA5"/>
<dbReference type="OrthoDB" id="5514158at2"/>
<dbReference type="Proteomes" id="UP000005801">
    <property type="component" value="Unassembled WGS sequence"/>
</dbReference>
<gene>
    <name evidence="3" type="ORF">PPSIR1_14560</name>
</gene>
<reference evidence="3 4" key="1">
    <citation type="submission" date="2007-06" db="EMBL/GenBank/DDBJ databases">
        <authorList>
            <person name="Shimkets L."/>
            <person name="Ferriera S."/>
            <person name="Johnson J."/>
            <person name="Kravitz S."/>
            <person name="Beeson K."/>
            <person name="Sutton G."/>
            <person name="Rogers Y.-H."/>
            <person name="Friedman R."/>
            <person name="Frazier M."/>
            <person name="Venter J.C."/>
        </authorList>
    </citation>
    <scope>NUCLEOTIDE SEQUENCE [LARGE SCALE GENOMIC DNA]</scope>
    <source>
        <strain evidence="3 4">SIR-1</strain>
    </source>
</reference>
<dbReference type="EMBL" id="ABCS01000091">
    <property type="protein sequence ID" value="EDM75446.1"/>
    <property type="molecule type" value="Genomic_DNA"/>
</dbReference>
<evidence type="ECO:0000256" key="1">
    <source>
        <dbReference type="SAM" id="MobiDB-lite"/>
    </source>
</evidence>
<accession>A6GFA5</accession>
<dbReference type="STRING" id="391625.PPSIR1_14560"/>
<keyword evidence="4" id="KW-1185">Reference proteome</keyword>
<evidence type="ECO:0000256" key="2">
    <source>
        <dbReference type="SAM" id="Phobius"/>
    </source>
</evidence>
<evidence type="ECO:0000313" key="4">
    <source>
        <dbReference type="Proteomes" id="UP000005801"/>
    </source>
</evidence>
<feature type="region of interest" description="Disordered" evidence="1">
    <location>
        <begin position="20"/>
        <end position="41"/>
    </location>
</feature>
<keyword evidence="2" id="KW-0812">Transmembrane</keyword>